<gene>
    <name evidence="1" type="ORF">BC793_108159</name>
</gene>
<protein>
    <submittedName>
        <fullName evidence="1">Uncharacterized protein</fullName>
    </submittedName>
</protein>
<dbReference type="EMBL" id="QGGR01000008">
    <property type="protein sequence ID" value="PWK47045.1"/>
    <property type="molecule type" value="Genomic_DNA"/>
</dbReference>
<evidence type="ECO:0000313" key="2">
    <source>
        <dbReference type="Proteomes" id="UP000245697"/>
    </source>
</evidence>
<accession>A0A316FG29</accession>
<keyword evidence="2" id="KW-1185">Reference proteome</keyword>
<comment type="caution">
    <text evidence="1">The sequence shown here is derived from an EMBL/GenBank/DDBJ whole genome shotgun (WGS) entry which is preliminary data.</text>
</comment>
<dbReference type="Proteomes" id="UP000245697">
    <property type="component" value="Unassembled WGS sequence"/>
</dbReference>
<organism evidence="1 2">
    <name type="scientific">Actinoplanes xinjiangensis</name>
    <dbReference type="NCBI Taxonomy" id="512350"/>
    <lineage>
        <taxon>Bacteria</taxon>
        <taxon>Bacillati</taxon>
        <taxon>Actinomycetota</taxon>
        <taxon>Actinomycetes</taxon>
        <taxon>Micromonosporales</taxon>
        <taxon>Micromonosporaceae</taxon>
        <taxon>Actinoplanes</taxon>
    </lineage>
</organism>
<evidence type="ECO:0000313" key="1">
    <source>
        <dbReference type="EMBL" id="PWK47045.1"/>
    </source>
</evidence>
<name>A0A316FG29_9ACTN</name>
<dbReference type="AlphaFoldDB" id="A0A316FG29"/>
<dbReference type="RefSeq" id="WP_109594306.1">
    <property type="nucleotide sequence ID" value="NZ_BONA01000049.1"/>
</dbReference>
<sequence>MFRLERGVTGFRSGKGPELPEVPVRTFRGGCYEAARAAGGAVEHIVESAYPRSYHSAVIVASNGRLTVLCNAMYPWIAFAGEGTGHLEPKAFVDPPAWSAAFADLGFAVMSRQVLESPLAAVDTIALAKAEWLQIDSWQPATVGETVFNSWD</sequence>
<dbReference type="OrthoDB" id="6313019at2"/>
<reference evidence="1 2" key="1">
    <citation type="submission" date="2018-05" db="EMBL/GenBank/DDBJ databases">
        <title>Genomic Encyclopedia of Archaeal and Bacterial Type Strains, Phase II (KMG-II): from individual species to whole genera.</title>
        <authorList>
            <person name="Goeker M."/>
        </authorList>
    </citation>
    <scope>NUCLEOTIDE SEQUENCE [LARGE SCALE GENOMIC DNA]</scope>
    <source>
        <strain evidence="1 2">DSM 45184</strain>
    </source>
</reference>
<proteinExistence type="predicted"/>